<dbReference type="EMBL" id="CP046522">
    <property type="protein sequence ID" value="QGU96372.1"/>
    <property type="molecule type" value="Genomic_DNA"/>
</dbReference>
<evidence type="ECO:0000313" key="2">
    <source>
        <dbReference type="Proteomes" id="UP000422764"/>
    </source>
</evidence>
<organism evidence="1 2">
    <name type="scientific">Clostridium bovifaecis</name>
    <dbReference type="NCBI Taxonomy" id="2184719"/>
    <lineage>
        <taxon>Bacteria</taxon>
        <taxon>Bacillati</taxon>
        <taxon>Bacillota</taxon>
        <taxon>Clostridia</taxon>
        <taxon>Eubacteriales</taxon>
        <taxon>Clostridiaceae</taxon>
        <taxon>Clostridium</taxon>
    </lineage>
</organism>
<dbReference type="GO" id="GO:0046983">
    <property type="term" value="F:protein dimerization activity"/>
    <property type="evidence" value="ECO:0007669"/>
    <property type="project" value="InterPro"/>
</dbReference>
<keyword evidence="2" id="KW-1185">Reference proteome</keyword>
<sequence length="65" mass="7510">MSEMNELINDINKLRKNLEALISEKDGDLLDPDVLAASKMLNAVINEYNKIVKEKIRKSHRDEEI</sequence>
<dbReference type="GO" id="GO:0043937">
    <property type="term" value="P:regulation of sporulation"/>
    <property type="evidence" value="ECO:0007669"/>
    <property type="project" value="InterPro"/>
</dbReference>
<accession>A0A6I6ERJ9</accession>
<dbReference type="InterPro" id="IPR018540">
    <property type="entry name" value="Spo0E-like"/>
</dbReference>
<dbReference type="InterPro" id="IPR036638">
    <property type="entry name" value="HLH_DNA-bd_sf"/>
</dbReference>
<name>A0A6I6ERJ9_9CLOT</name>
<gene>
    <name evidence="1" type="ORF">GOM49_15870</name>
</gene>
<dbReference type="Gene3D" id="4.10.280.10">
    <property type="entry name" value="Helix-loop-helix DNA-binding domain"/>
    <property type="match status" value="1"/>
</dbReference>
<reference evidence="1 2" key="1">
    <citation type="submission" date="2019-12" db="EMBL/GenBank/DDBJ databases">
        <title>Genome sequenceing of Clostridium bovifaecis.</title>
        <authorList>
            <person name="Yao Y."/>
        </authorList>
    </citation>
    <scope>NUCLEOTIDE SEQUENCE [LARGE SCALE GENOMIC DNA]</scope>
    <source>
        <strain evidence="1 2">BXX</strain>
    </source>
</reference>
<protein>
    <submittedName>
        <fullName evidence="1">Spo0E family sporulation regulatory protein-aspartic acid phosphatase</fullName>
    </submittedName>
</protein>
<dbReference type="InterPro" id="IPR037208">
    <property type="entry name" value="Spo0E-like_sf"/>
</dbReference>
<evidence type="ECO:0000313" key="1">
    <source>
        <dbReference type="EMBL" id="QGU96372.1"/>
    </source>
</evidence>
<dbReference type="Pfam" id="PF09388">
    <property type="entry name" value="SpoOE-like"/>
    <property type="match status" value="1"/>
</dbReference>
<dbReference type="Proteomes" id="UP000422764">
    <property type="component" value="Chromosome"/>
</dbReference>
<proteinExistence type="predicted"/>
<dbReference type="AlphaFoldDB" id="A0A6I6ERJ9"/>
<dbReference type="SUPFAM" id="SSF140500">
    <property type="entry name" value="BAS1536-like"/>
    <property type="match status" value="1"/>
</dbReference>